<name>A0ABY2F9V9_9ACTN</name>
<organism evidence="1 2">
    <name type="scientific">Kribbella pratensis</name>
    <dbReference type="NCBI Taxonomy" id="2512112"/>
    <lineage>
        <taxon>Bacteria</taxon>
        <taxon>Bacillati</taxon>
        <taxon>Actinomycetota</taxon>
        <taxon>Actinomycetes</taxon>
        <taxon>Propionibacteriales</taxon>
        <taxon>Kribbellaceae</taxon>
        <taxon>Kribbella</taxon>
    </lineage>
</organism>
<dbReference type="EMBL" id="SODU01000003">
    <property type="protein sequence ID" value="TDW87382.1"/>
    <property type="molecule type" value="Genomic_DNA"/>
</dbReference>
<keyword evidence="2" id="KW-1185">Reference proteome</keyword>
<evidence type="ECO:0000313" key="1">
    <source>
        <dbReference type="EMBL" id="TDW87382.1"/>
    </source>
</evidence>
<gene>
    <name evidence="1" type="ORF">EV137_5457</name>
</gene>
<dbReference type="Proteomes" id="UP000295060">
    <property type="component" value="Unassembled WGS sequence"/>
</dbReference>
<accession>A0ABY2F9V9</accession>
<evidence type="ECO:0000313" key="2">
    <source>
        <dbReference type="Proteomes" id="UP000295060"/>
    </source>
</evidence>
<sequence length="143" mass="16306">MRRYLTRGEALAAVRRGAGVGQFLGFEDRTANQEGSWSECPRTLRYVEVYGVRPVKVFLSYKFDIGDGRFADLGEFPDVEEWDPMDDDGNYRGEDPSVRSFEDPEQALAWAENVHGASTSRWVNESMLGDEYLDALRVWTGIR</sequence>
<proteinExistence type="predicted"/>
<reference evidence="1 2" key="1">
    <citation type="submission" date="2019-03" db="EMBL/GenBank/DDBJ databases">
        <title>Genomic Encyclopedia of Type Strains, Phase III (KMG-III): the genomes of soil and plant-associated and newly described type strains.</title>
        <authorList>
            <person name="Whitman W."/>
        </authorList>
    </citation>
    <scope>NUCLEOTIDE SEQUENCE [LARGE SCALE GENOMIC DNA]</scope>
    <source>
        <strain evidence="1 2">VKMAc-2574</strain>
    </source>
</reference>
<comment type="caution">
    <text evidence="1">The sequence shown here is derived from an EMBL/GenBank/DDBJ whole genome shotgun (WGS) entry which is preliminary data.</text>
</comment>
<protein>
    <submittedName>
        <fullName evidence="1">Uncharacterized protein</fullName>
    </submittedName>
</protein>